<organism evidence="2 3">
    <name type="scientific">Gekko japonicus</name>
    <name type="common">Schlegel's Japanese gecko</name>
    <dbReference type="NCBI Taxonomy" id="146911"/>
    <lineage>
        <taxon>Eukaryota</taxon>
        <taxon>Metazoa</taxon>
        <taxon>Chordata</taxon>
        <taxon>Craniata</taxon>
        <taxon>Vertebrata</taxon>
        <taxon>Euteleostomi</taxon>
        <taxon>Lepidosauria</taxon>
        <taxon>Squamata</taxon>
        <taxon>Bifurcata</taxon>
        <taxon>Gekkota</taxon>
        <taxon>Gekkonidae</taxon>
        <taxon>Gekkoninae</taxon>
        <taxon>Gekko</taxon>
    </lineage>
</organism>
<dbReference type="GeneID" id="107124441"/>
<dbReference type="Proteomes" id="UP000694871">
    <property type="component" value="Unplaced"/>
</dbReference>
<keyword evidence="2" id="KW-1185">Reference proteome</keyword>
<name>A0ABM1LBQ6_GEKJA</name>
<gene>
    <name evidence="3" type="primary">LOC107124441</name>
</gene>
<feature type="compositionally biased region" description="Polar residues" evidence="1">
    <location>
        <begin position="1"/>
        <end position="13"/>
    </location>
</feature>
<evidence type="ECO:0000313" key="2">
    <source>
        <dbReference type="Proteomes" id="UP000694871"/>
    </source>
</evidence>
<feature type="region of interest" description="Disordered" evidence="1">
    <location>
        <begin position="1"/>
        <end position="23"/>
    </location>
</feature>
<proteinExistence type="predicted"/>
<evidence type="ECO:0000313" key="3">
    <source>
        <dbReference type="RefSeq" id="XP_015283393.1"/>
    </source>
</evidence>
<reference evidence="3" key="1">
    <citation type="submission" date="2025-08" db="UniProtKB">
        <authorList>
            <consortium name="RefSeq"/>
        </authorList>
    </citation>
    <scope>IDENTIFICATION</scope>
</reference>
<dbReference type="RefSeq" id="XP_015283393.1">
    <property type="nucleotide sequence ID" value="XM_015427907.1"/>
</dbReference>
<feature type="region of interest" description="Disordered" evidence="1">
    <location>
        <begin position="41"/>
        <end position="67"/>
    </location>
</feature>
<evidence type="ECO:0000256" key="1">
    <source>
        <dbReference type="SAM" id="MobiDB-lite"/>
    </source>
</evidence>
<accession>A0ABM1LBQ6</accession>
<sequence length="229" mass="23969">MSPLSRSASSTPPEYSPLLAPPGAAPFYSLPRSYRRGGRPLSFPFHPGRLSSSSSTSSDSLEEWVGAPCSARPPPRLLVGGRATPAAPRSSGEYISLEYGPRAPSCVHLELQAVPAEVSEVAGPPGDGAAVPMTRLVRADAPGRRHHGPEAFPEVEQNGVQPCEAGTEPGLNYIDLDLVKEAGAEGGPPLRAAAAIPSQGGALHTYASIDFHRPWELRGCQPGPEQAEL</sequence>
<protein>
    <submittedName>
        <fullName evidence="3">Uncharacterized protein LOC107124441</fullName>
    </submittedName>
</protein>